<dbReference type="EMBL" id="CABR01000121">
    <property type="protein sequence ID" value="CBI11070.1"/>
    <property type="molecule type" value="Genomic_DNA"/>
</dbReference>
<sequence>MLFCDDLSFGADDPGYKALKSLLDGGVEARPDNVLLYATSNRRHLMPRHFADNEEYHRHGEEIIPGETTEEKISLSERFGLWLGFYPFDQVMYLDVCIIHLQRLGMRTPQAESREEKPCAGPCSTARAVAGWRGNSPATGPGLKP</sequence>
<organism evidence="1">
    <name type="scientific">mine drainage metagenome</name>
    <dbReference type="NCBI Taxonomy" id="410659"/>
    <lineage>
        <taxon>unclassified sequences</taxon>
        <taxon>metagenomes</taxon>
        <taxon>ecological metagenomes</taxon>
    </lineage>
</organism>
<name>E6QUZ7_9ZZZZ</name>
<dbReference type="InterPro" id="IPR008533">
    <property type="entry name" value="DUF815"/>
</dbReference>
<reference evidence="1" key="1">
    <citation type="submission" date="2009-10" db="EMBL/GenBank/DDBJ databases">
        <title>Diversity of trophic interactions inside an arsenic-rich microbial ecosystem.</title>
        <authorList>
            <person name="Bertin P.N."/>
            <person name="Heinrich-Salmeron A."/>
            <person name="Pelletier E."/>
            <person name="Goulhen-Chollet F."/>
            <person name="Arsene-Ploetze F."/>
            <person name="Gallien S."/>
            <person name="Calteau A."/>
            <person name="Vallenet D."/>
            <person name="Casiot C."/>
            <person name="Chane-Woon-Ming B."/>
            <person name="Giloteaux L."/>
            <person name="Barakat M."/>
            <person name="Bonnefoy V."/>
            <person name="Bruneel O."/>
            <person name="Chandler M."/>
            <person name="Cleiss J."/>
            <person name="Duran R."/>
            <person name="Elbaz-Poulichet F."/>
            <person name="Fonknechten N."/>
            <person name="Lauga B."/>
            <person name="Mornico D."/>
            <person name="Ortet P."/>
            <person name="Schaeffer C."/>
            <person name="Siguier P."/>
            <person name="Alexander Thil Smith A."/>
            <person name="Van Dorsselaer A."/>
            <person name="Weissenbach J."/>
            <person name="Medigue C."/>
            <person name="Le Paslier D."/>
        </authorList>
    </citation>
    <scope>NUCLEOTIDE SEQUENCE</scope>
</reference>
<evidence type="ECO:0000313" key="1">
    <source>
        <dbReference type="EMBL" id="CBI11070.1"/>
    </source>
</evidence>
<dbReference type="AlphaFoldDB" id="E6QUZ7"/>
<accession>E6QUZ7</accession>
<protein>
    <submittedName>
        <fullName evidence="1">Uncharacterized protein</fullName>
    </submittedName>
</protein>
<gene>
    <name evidence="1" type="ORF">CARN7_1880</name>
</gene>
<dbReference type="PANTHER" id="PTHR42935:SF1">
    <property type="entry name" value="SLR0930 PROTEIN"/>
    <property type="match status" value="1"/>
</dbReference>
<dbReference type="Pfam" id="PF05673">
    <property type="entry name" value="DUF815"/>
    <property type="match status" value="1"/>
</dbReference>
<proteinExistence type="predicted"/>
<dbReference type="PANTHER" id="PTHR42935">
    <property type="entry name" value="SLR0930 PROTEIN"/>
    <property type="match status" value="1"/>
</dbReference>
<comment type="caution">
    <text evidence="1">The sequence shown here is derived from an EMBL/GenBank/DDBJ whole genome shotgun (WGS) entry which is preliminary data.</text>
</comment>